<evidence type="ECO:0000313" key="4">
    <source>
        <dbReference type="EMBL" id="VDP16106.1"/>
    </source>
</evidence>
<dbReference type="PANTHER" id="PTHR10026">
    <property type="entry name" value="CYCLIN"/>
    <property type="match status" value="1"/>
</dbReference>
<dbReference type="GO" id="GO:0006357">
    <property type="term" value="P:regulation of transcription by RNA polymerase II"/>
    <property type="evidence" value="ECO:0007669"/>
    <property type="project" value="InterPro"/>
</dbReference>
<protein>
    <submittedName>
        <fullName evidence="6">CYCLIN domain-containing protein</fullName>
    </submittedName>
</protein>
<sequence>MVLDHKYVMVKNEVIKAERRVLKELGFCVHVKHPHKVKNYMNDSLRTDVFLRYAPEVIACACMNLAARVLQVPFPTDPDWWVLFDATECEILDICQIILKLYERKPPHWSAIEQKVNEVRKRMVDNPACGVSLSSENTPNPHAASDAAKFSPPQTHPSPKATVGQSADSDKTQNGDVNTTVTKKKQRSIRQRQNDNSSCCSDTSSDGDNSKQLPKRYSTEVAMVLHAQTDKDKGSRGSSNRRKMQEKKEREVRRALGKRSTSPLYDRKSSSNSRRR</sequence>
<dbReference type="Pfam" id="PF02984">
    <property type="entry name" value="Cyclin_C"/>
    <property type="match status" value="1"/>
</dbReference>
<reference evidence="6" key="1">
    <citation type="submission" date="2016-06" db="UniProtKB">
        <authorList>
            <consortium name="WormBaseParasite"/>
        </authorList>
    </citation>
    <scope>IDENTIFICATION</scope>
</reference>
<keyword evidence="1" id="KW-0195">Cyclin</keyword>
<accession>A0A183IXA6</accession>
<dbReference type="InterPro" id="IPR004367">
    <property type="entry name" value="Cyclin_C-dom"/>
</dbReference>
<dbReference type="OrthoDB" id="10264655at2759"/>
<dbReference type="EMBL" id="UZAM01011418">
    <property type="protein sequence ID" value="VDP16106.1"/>
    <property type="molecule type" value="Genomic_DNA"/>
</dbReference>
<dbReference type="AlphaFoldDB" id="A0A183IXA6"/>
<dbReference type="PIRSF" id="PIRSF036580">
    <property type="entry name" value="Cyclin_L"/>
    <property type="match status" value="1"/>
</dbReference>
<dbReference type="InterPro" id="IPR043198">
    <property type="entry name" value="Cyclin/Ssn8"/>
</dbReference>
<evidence type="ECO:0000256" key="2">
    <source>
        <dbReference type="SAM" id="MobiDB-lite"/>
    </source>
</evidence>
<keyword evidence="5" id="KW-1185">Reference proteome</keyword>
<dbReference type="GO" id="GO:0016538">
    <property type="term" value="F:cyclin-dependent protein serine/threonine kinase regulator activity"/>
    <property type="evidence" value="ECO:0007669"/>
    <property type="project" value="InterPro"/>
</dbReference>
<dbReference type="Gene3D" id="1.10.472.10">
    <property type="entry name" value="Cyclin-like"/>
    <property type="match status" value="2"/>
</dbReference>
<evidence type="ECO:0000313" key="5">
    <source>
        <dbReference type="Proteomes" id="UP000270296"/>
    </source>
</evidence>
<organism evidence="6">
    <name type="scientific">Soboliphyme baturini</name>
    <dbReference type="NCBI Taxonomy" id="241478"/>
    <lineage>
        <taxon>Eukaryota</taxon>
        <taxon>Metazoa</taxon>
        <taxon>Ecdysozoa</taxon>
        <taxon>Nematoda</taxon>
        <taxon>Enoplea</taxon>
        <taxon>Dorylaimia</taxon>
        <taxon>Dioctophymatida</taxon>
        <taxon>Dioctophymatoidea</taxon>
        <taxon>Soboliphymatidae</taxon>
        <taxon>Soboliphyme</taxon>
    </lineage>
</organism>
<evidence type="ECO:0000259" key="3">
    <source>
        <dbReference type="SMART" id="SM00385"/>
    </source>
</evidence>
<proteinExistence type="predicted"/>
<dbReference type="SMART" id="SM00385">
    <property type="entry name" value="CYCLIN"/>
    <property type="match status" value="1"/>
</dbReference>
<feature type="region of interest" description="Disordered" evidence="2">
    <location>
        <begin position="130"/>
        <end position="276"/>
    </location>
</feature>
<feature type="compositionally biased region" description="Low complexity" evidence="2">
    <location>
        <begin position="194"/>
        <end position="207"/>
    </location>
</feature>
<name>A0A183IXA6_9BILA</name>
<feature type="domain" description="Cyclin-like" evidence="3">
    <location>
        <begin position="19"/>
        <end position="100"/>
    </location>
</feature>
<dbReference type="InterPro" id="IPR013763">
    <property type="entry name" value="Cyclin-like_dom"/>
</dbReference>
<gene>
    <name evidence="4" type="ORF">SBAD_LOCUS8254</name>
</gene>
<evidence type="ECO:0000256" key="1">
    <source>
        <dbReference type="ARBA" id="ARBA00023127"/>
    </source>
</evidence>
<dbReference type="WBParaSite" id="SBAD_0000856201-mRNA-1">
    <property type="protein sequence ID" value="SBAD_0000856201-mRNA-1"/>
    <property type="gene ID" value="SBAD_0000856201"/>
</dbReference>
<evidence type="ECO:0000313" key="6">
    <source>
        <dbReference type="WBParaSite" id="SBAD_0000856201-mRNA-1"/>
    </source>
</evidence>
<dbReference type="InterPro" id="IPR036915">
    <property type="entry name" value="Cyclin-like_sf"/>
</dbReference>
<dbReference type="Proteomes" id="UP000270296">
    <property type="component" value="Unassembled WGS sequence"/>
</dbReference>
<reference evidence="4 5" key="2">
    <citation type="submission" date="2018-11" db="EMBL/GenBank/DDBJ databases">
        <authorList>
            <consortium name="Pathogen Informatics"/>
        </authorList>
    </citation>
    <scope>NUCLEOTIDE SEQUENCE [LARGE SCALE GENOMIC DNA]</scope>
</reference>
<dbReference type="SUPFAM" id="SSF47954">
    <property type="entry name" value="Cyclin-like"/>
    <property type="match status" value="1"/>
</dbReference>